<dbReference type="Gene3D" id="3.40.50.300">
    <property type="entry name" value="P-loop containing nucleotide triphosphate hydrolases"/>
    <property type="match status" value="1"/>
</dbReference>
<dbReference type="CDD" id="cd00030">
    <property type="entry name" value="C2"/>
    <property type="match status" value="1"/>
</dbReference>
<feature type="domain" description="C2" evidence="3">
    <location>
        <begin position="28"/>
        <end position="149"/>
    </location>
</feature>
<dbReference type="PANTHER" id="PTHR10039">
    <property type="entry name" value="AMELOGENIN"/>
    <property type="match status" value="1"/>
</dbReference>
<dbReference type="Pfam" id="PF00168">
    <property type="entry name" value="C2"/>
    <property type="match status" value="1"/>
</dbReference>
<evidence type="ECO:0000259" key="3">
    <source>
        <dbReference type="PROSITE" id="PS50004"/>
    </source>
</evidence>
<evidence type="ECO:0000313" key="5">
    <source>
        <dbReference type="Proteomes" id="UP000813824"/>
    </source>
</evidence>
<evidence type="ECO:0000256" key="2">
    <source>
        <dbReference type="SAM" id="MobiDB-lite"/>
    </source>
</evidence>
<keyword evidence="5" id="KW-1185">Reference proteome</keyword>
<dbReference type="InterPro" id="IPR027417">
    <property type="entry name" value="P-loop_NTPase"/>
</dbReference>
<dbReference type="Gene3D" id="2.60.40.150">
    <property type="entry name" value="C2 domain"/>
    <property type="match status" value="1"/>
</dbReference>
<feature type="region of interest" description="Disordered" evidence="2">
    <location>
        <begin position="1"/>
        <end position="20"/>
    </location>
</feature>
<dbReference type="AlphaFoldDB" id="A0A8K0UKA1"/>
<dbReference type="InterPro" id="IPR035892">
    <property type="entry name" value="C2_domain_sf"/>
</dbReference>
<reference evidence="4" key="1">
    <citation type="journal article" date="2021" name="New Phytol.">
        <title>Evolutionary innovations through gain and loss of genes in the ectomycorrhizal Boletales.</title>
        <authorList>
            <person name="Wu G."/>
            <person name="Miyauchi S."/>
            <person name="Morin E."/>
            <person name="Kuo A."/>
            <person name="Drula E."/>
            <person name="Varga T."/>
            <person name="Kohler A."/>
            <person name="Feng B."/>
            <person name="Cao Y."/>
            <person name="Lipzen A."/>
            <person name="Daum C."/>
            <person name="Hundley H."/>
            <person name="Pangilinan J."/>
            <person name="Johnson J."/>
            <person name="Barry K."/>
            <person name="LaButti K."/>
            <person name="Ng V."/>
            <person name="Ahrendt S."/>
            <person name="Min B."/>
            <person name="Choi I.G."/>
            <person name="Park H."/>
            <person name="Plett J.M."/>
            <person name="Magnuson J."/>
            <person name="Spatafora J.W."/>
            <person name="Nagy L.G."/>
            <person name="Henrissat B."/>
            <person name="Grigoriev I.V."/>
            <person name="Yang Z.L."/>
            <person name="Xu J."/>
            <person name="Martin F.M."/>
        </authorList>
    </citation>
    <scope>NUCLEOTIDE SEQUENCE</scope>
    <source>
        <strain evidence="4">KKN 215</strain>
    </source>
</reference>
<dbReference type="OrthoDB" id="4760524at2759"/>
<evidence type="ECO:0000313" key="4">
    <source>
        <dbReference type="EMBL" id="KAH8096647.1"/>
    </source>
</evidence>
<accession>A0A8K0UKA1</accession>
<dbReference type="PROSITE" id="PS50004">
    <property type="entry name" value="C2"/>
    <property type="match status" value="1"/>
</dbReference>
<keyword evidence="1" id="KW-0677">Repeat</keyword>
<dbReference type="Proteomes" id="UP000813824">
    <property type="component" value="Unassembled WGS sequence"/>
</dbReference>
<gene>
    <name evidence="4" type="ORF">BXZ70DRAFT_908514</name>
</gene>
<proteinExistence type="predicted"/>
<name>A0A8K0UKA1_9AGAR</name>
<dbReference type="PANTHER" id="PTHR10039:SF17">
    <property type="entry name" value="FUNGAL STAND N-TERMINAL GOODBYE DOMAIN-CONTAINING PROTEIN-RELATED"/>
    <property type="match status" value="1"/>
</dbReference>
<protein>
    <recommendedName>
        <fullName evidence="3">C2 domain-containing protein</fullName>
    </recommendedName>
</protein>
<sequence length="1139" mass="126693">MRLSSVYSRSSSPAPSTHTTTTPVFADLTGIVALFHSVPRSNTIADEYCGRSVVSAINVTPRHEWLPILPNYYIKISCGSSHRQTKVIDHNLSPEWNESLRIPLGGEHPKLKIQLYDRSAFPFIHHKMSKIEIKWAELVSRQQESPGKAFQLDMSGHHGHASLLLKVTVPDAIIASKSAVEDARDAVKAAKLRRDRDIPSDDAMDMLKSVAEKLNNFVGILDDASQVQWGTSKSKLFTDIYGQIHPIASVAWKVVSSVIHALNEQLLRDGKVVELISVMDDANSFLGDLKSVEDFTSRMTEFVDATLKQTVECSSFIREYCGIGFMSRAAKQTFDMSADEKIAQFKESFINLQKLRLEGAVVQTAVVSYHVLATVTEINRKLILERLHAVNMDASKRHMCQPNTRIGLLQDLCDWVLSPPTGSKTIYWLHGMTGCGKSTVATTIANFFRELHRLGGFLFFDRKRPQESDPAHVVRTLAAKLATFDHRIAEVISAAVDQNPGLTEGSLRSQFTELLVRPLSSLGAKALSAEGPILVILDALDECGTPSSRAELLDILAAESNNLPNWLRIVITSRTEKDILDKLGLAKHVHDRQLDLADESNKRDIIAFLKTEMRAIPAKFPRTTFPENWANDEVIHKLSDRAAGLFMWAATACKFISGWDPINRLTALLNRDPTQNPESALFELYETALKSVGDWTATDFTRDTVAILGVIVAAEEPLSLEAIDELQIMEGDRRTEQAEEVIVSLGCVLAWKKQRPIRIVHPSFHDYLSSAELTKNAPWTVNLPQYRHKLAFKCLLCVVQHLKREHNAFGTLTSRGKAKEHFSWGTQHAYRYWIEYLQSASGGRIKDFAPSIAFILDPTIYKDFCLVIDMLWTRFVALELTYKMLAWVRVCEYFTNFFYTLLTRSSQNHQLQLSLIDPRITTTAMIKTVDVMTNYLDQPDPGTPHIPDALRTTGTTAVSSAPPKMGFVSIDAVVDPLVHKPNIASSLPMPSAVIPWYLTKPYKQLVELKGKLEADQKAAPVGRKQPAEAPPFVRFPLLPPVGRLSGIRSHTCGPLGFSGAGKKEETLDEALDEGGEGNVALAYGARCSPGALGTALVALVSGWSGIARMAIPYVLVPHETERRLDQTDNVHRWTGGRME</sequence>
<comment type="caution">
    <text evidence="4">The sequence shown here is derived from an EMBL/GenBank/DDBJ whole genome shotgun (WGS) entry which is preliminary data.</text>
</comment>
<organism evidence="4 5">
    <name type="scientific">Cristinia sonorae</name>
    <dbReference type="NCBI Taxonomy" id="1940300"/>
    <lineage>
        <taxon>Eukaryota</taxon>
        <taxon>Fungi</taxon>
        <taxon>Dikarya</taxon>
        <taxon>Basidiomycota</taxon>
        <taxon>Agaricomycotina</taxon>
        <taxon>Agaricomycetes</taxon>
        <taxon>Agaricomycetidae</taxon>
        <taxon>Agaricales</taxon>
        <taxon>Pleurotineae</taxon>
        <taxon>Stephanosporaceae</taxon>
        <taxon>Cristinia</taxon>
    </lineage>
</organism>
<dbReference type="Pfam" id="PF24883">
    <property type="entry name" value="NPHP3_N"/>
    <property type="match status" value="1"/>
</dbReference>
<dbReference type="SUPFAM" id="SSF49562">
    <property type="entry name" value="C2 domain (Calcium/lipid-binding domain, CaLB)"/>
    <property type="match status" value="1"/>
</dbReference>
<dbReference type="EMBL" id="JAEVFJ010000023">
    <property type="protein sequence ID" value="KAH8096647.1"/>
    <property type="molecule type" value="Genomic_DNA"/>
</dbReference>
<dbReference type="InterPro" id="IPR056884">
    <property type="entry name" value="NPHP3-like_N"/>
</dbReference>
<dbReference type="SUPFAM" id="SSF52540">
    <property type="entry name" value="P-loop containing nucleoside triphosphate hydrolases"/>
    <property type="match status" value="1"/>
</dbReference>
<dbReference type="InterPro" id="IPR000008">
    <property type="entry name" value="C2_dom"/>
</dbReference>
<evidence type="ECO:0000256" key="1">
    <source>
        <dbReference type="ARBA" id="ARBA00022737"/>
    </source>
</evidence>
<dbReference type="SMART" id="SM00239">
    <property type="entry name" value="C2"/>
    <property type="match status" value="1"/>
</dbReference>